<evidence type="ECO:0000313" key="4">
    <source>
        <dbReference type="EMBL" id="KAL3832386.1"/>
    </source>
</evidence>
<dbReference type="Pfam" id="PF00396">
    <property type="entry name" value="Granulin"/>
    <property type="match status" value="1"/>
</dbReference>
<dbReference type="EMBL" id="JBJQND010000019">
    <property type="protein sequence ID" value="KAL3832386.1"/>
    <property type="molecule type" value="Genomic_DNA"/>
</dbReference>
<comment type="caution">
    <text evidence="4">The sequence shown here is derived from an EMBL/GenBank/DDBJ whole genome shotgun (WGS) entry which is preliminary data.</text>
</comment>
<evidence type="ECO:0000313" key="5">
    <source>
        <dbReference type="Proteomes" id="UP001634394"/>
    </source>
</evidence>
<evidence type="ECO:0000259" key="3">
    <source>
        <dbReference type="Pfam" id="PF00396"/>
    </source>
</evidence>
<proteinExistence type="predicted"/>
<keyword evidence="2" id="KW-0732">Signal</keyword>
<dbReference type="Gene3D" id="2.10.25.160">
    <property type="entry name" value="Granulin"/>
    <property type="match status" value="1"/>
</dbReference>
<keyword evidence="1" id="KW-1015">Disulfide bond</keyword>
<sequence>MQMLVLLVVCVLANTLFVKAEQPQELPEPQEPQEGLEMQLDDSGIEAVEPQGALNTIQASTTMAKSSNVGLVCPDPNYRCFGTQPCCSSSGGWRCCPYYGGTCCAGGWRCCPMGQICICGLWCH</sequence>
<protein>
    <recommendedName>
        <fullName evidence="3">Granulins domain-containing protein</fullName>
    </recommendedName>
</protein>
<organism evidence="4 5">
    <name type="scientific">Sinanodonta woodiana</name>
    <name type="common">Chinese pond mussel</name>
    <name type="synonym">Anodonta woodiana</name>
    <dbReference type="NCBI Taxonomy" id="1069815"/>
    <lineage>
        <taxon>Eukaryota</taxon>
        <taxon>Metazoa</taxon>
        <taxon>Spiralia</taxon>
        <taxon>Lophotrochozoa</taxon>
        <taxon>Mollusca</taxon>
        <taxon>Bivalvia</taxon>
        <taxon>Autobranchia</taxon>
        <taxon>Heteroconchia</taxon>
        <taxon>Palaeoheterodonta</taxon>
        <taxon>Unionida</taxon>
        <taxon>Unionoidea</taxon>
        <taxon>Unionidae</taxon>
        <taxon>Unioninae</taxon>
        <taxon>Sinanodonta</taxon>
    </lineage>
</organism>
<dbReference type="AlphaFoldDB" id="A0ABD3T649"/>
<reference evidence="4 5" key="1">
    <citation type="submission" date="2024-11" db="EMBL/GenBank/DDBJ databases">
        <title>Chromosome-level genome assembly of the freshwater bivalve Anodonta woodiana.</title>
        <authorList>
            <person name="Chen X."/>
        </authorList>
    </citation>
    <scope>NUCLEOTIDE SEQUENCE [LARGE SCALE GENOMIC DNA]</scope>
    <source>
        <strain evidence="4">MN2024</strain>
        <tissue evidence="4">Gills</tissue>
    </source>
</reference>
<feature type="chain" id="PRO_5044894744" description="Granulins domain-containing protein" evidence="2">
    <location>
        <begin position="21"/>
        <end position="124"/>
    </location>
</feature>
<dbReference type="InterPro" id="IPR037277">
    <property type="entry name" value="Granulin_sf"/>
</dbReference>
<accession>A0ABD3T649</accession>
<keyword evidence="5" id="KW-1185">Reference proteome</keyword>
<dbReference type="InterPro" id="IPR000118">
    <property type="entry name" value="Granulin"/>
</dbReference>
<evidence type="ECO:0000256" key="2">
    <source>
        <dbReference type="SAM" id="SignalP"/>
    </source>
</evidence>
<feature type="domain" description="Granulins" evidence="3">
    <location>
        <begin position="86"/>
        <end position="117"/>
    </location>
</feature>
<name>A0ABD3T649_SINWO</name>
<dbReference type="Proteomes" id="UP001634394">
    <property type="component" value="Unassembled WGS sequence"/>
</dbReference>
<feature type="signal peptide" evidence="2">
    <location>
        <begin position="1"/>
        <end position="20"/>
    </location>
</feature>
<gene>
    <name evidence="4" type="ORF">ACJMK2_024034</name>
</gene>
<evidence type="ECO:0000256" key="1">
    <source>
        <dbReference type="ARBA" id="ARBA00023157"/>
    </source>
</evidence>